<evidence type="ECO:0000256" key="7">
    <source>
        <dbReference type="RuleBase" id="RU363032"/>
    </source>
</evidence>
<feature type="transmembrane region" description="Helical" evidence="7">
    <location>
        <begin position="166"/>
        <end position="189"/>
    </location>
</feature>
<sequence length="299" mass="34662">MLRKISHILFQLLATFITILCLINAPFLFTNMKEKSISFEPFQFINHVGGTLKELSLLQSLSFEQISLSGTRTIPLFPTVFEPYTYSFAILFAAFFLALFIATGISYVYFLSSKQLKDKIDKIVFLLEAVPDVMIMIGLQVFFMWVLRTTGNKPIEIMTFSDNRAYLLPIFCLAILPTLQMFRMMILYIKEEEVKPYVEVAYGKGFSAGYIMRVHLFKNIVIHLFHHSKTIFVFLLSNLFVLEYVFHMHGIIKFLIQVQRFPTVTFVVLIMILLPFYVLSQISSNSMKKWQAQMKGEIA</sequence>
<feature type="transmembrane region" description="Helical" evidence="7">
    <location>
        <begin position="261"/>
        <end position="279"/>
    </location>
</feature>
<gene>
    <name evidence="9" type="ORF">WAX78_00405</name>
</gene>
<keyword evidence="3" id="KW-1003">Cell membrane</keyword>
<dbReference type="Proteomes" id="UP001367922">
    <property type="component" value="Unassembled WGS sequence"/>
</dbReference>
<feature type="transmembrane region" description="Helical" evidence="7">
    <location>
        <begin position="86"/>
        <end position="111"/>
    </location>
</feature>
<organism evidence="9 10">
    <name type="scientific">Bacillus yunxiaonensis</name>
    <dbReference type="NCBI Taxonomy" id="3127665"/>
    <lineage>
        <taxon>Bacteria</taxon>
        <taxon>Bacillati</taxon>
        <taxon>Bacillota</taxon>
        <taxon>Bacilli</taxon>
        <taxon>Bacillales</taxon>
        <taxon>Bacillaceae</taxon>
        <taxon>Bacillus</taxon>
    </lineage>
</organism>
<keyword evidence="4 7" id="KW-0812">Transmembrane</keyword>
<keyword evidence="2 7" id="KW-0813">Transport</keyword>
<evidence type="ECO:0000259" key="8">
    <source>
        <dbReference type="PROSITE" id="PS50928"/>
    </source>
</evidence>
<evidence type="ECO:0000256" key="3">
    <source>
        <dbReference type="ARBA" id="ARBA00022475"/>
    </source>
</evidence>
<evidence type="ECO:0000256" key="1">
    <source>
        <dbReference type="ARBA" id="ARBA00004651"/>
    </source>
</evidence>
<dbReference type="Gene3D" id="1.10.3720.10">
    <property type="entry name" value="MetI-like"/>
    <property type="match status" value="1"/>
</dbReference>
<accession>A0ABU8FQ35</accession>
<feature type="transmembrane region" description="Helical" evidence="7">
    <location>
        <begin position="7"/>
        <end position="29"/>
    </location>
</feature>
<dbReference type="RefSeq" id="WP_336480354.1">
    <property type="nucleotide sequence ID" value="NZ_JBAWSV010000001.1"/>
</dbReference>
<keyword evidence="6 7" id="KW-0472">Membrane</keyword>
<evidence type="ECO:0000313" key="10">
    <source>
        <dbReference type="Proteomes" id="UP001367922"/>
    </source>
</evidence>
<feature type="transmembrane region" description="Helical" evidence="7">
    <location>
        <begin position="123"/>
        <end position="146"/>
    </location>
</feature>
<dbReference type="EMBL" id="JBAWSV010000001">
    <property type="protein sequence ID" value="MEI4827936.1"/>
    <property type="molecule type" value="Genomic_DNA"/>
</dbReference>
<protein>
    <submittedName>
        <fullName evidence="9">ABC transporter permease subunit</fullName>
    </submittedName>
</protein>
<comment type="subcellular location">
    <subcellularLocation>
        <location evidence="1 7">Cell membrane</location>
        <topology evidence="1 7">Multi-pass membrane protein</topology>
    </subcellularLocation>
</comment>
<keyword evidence="5 7" id="KW-1133">Transmembrane helix</keyword>
<dbReference type="InterPro" id="IPR000515">
    <property type="entry name" value="MetI-like"/>
</dbReference>
<name>A0ABU8FQ35_9BACI</name>
<keyword evidence="10" id="KW-1185">Reference proteome</keyword>
<dbReference type="InterPro" id="IPR035906">
    <property type="entry name" value="MetI-like_sf"/>
</dbReference>
<feature type="domain" description="ABC transmembrane type-1" evidence="8">
    <location>
        <begin position="84"/>
        <end position="283"/>
    </location>
</feature>
<evidence type="ECO:0000256" key="2">
    <source>
        <dbReference type="ARBA" id="ARBA00022448"/>
    </source>
</evidence>
<comment type="caution">
    <text evidence="9">The sequence shown here is derived from an EMBL/GenBank/DDBJ whole genome shotgun (WGS) entry which is preliminary data.</text>
</comment>
<evidence type="ECO:0000256" key="4">
    <source>
        <dbReference type="ARBA" id="ARBA00022692"/>
    </source>
</evidence>
<evidence type="ECO:0000256" key="6">
    <source>
        <dbReference type="ARBA" id="ARBA00023136"/>
    </source>
</evidence>
<evidence type="ECO:0000313" key="9">
    <source>
        <dbReference type="EMBL" id="MEI4827936.1"/>
    </source>
</evidence>
<dbReference type="PANTHER" id="PTHR30465:SF44">
    <property type="entry name" value="ABC-TYPE DIPEPTIDE_OLIGOPEPTIDE TRANSPORT SYSTEM, PERMEASE COMPONENT"/>
    <property type="match status" value="1"/>
</dbReference>
<dbReference type="Pfam" id="PF00528">
    <property type="entry name" value="BPD_transp_1"/>
    <property type="match status" value="1"/>
</dbReference>
<dbReference type="PANTHER" id="PTHR30465">
    <property type="entry name" value="INNER MEMBRANE ABC TRANSPORTER"/>
    <property type="match status" value="1"/>
</dbReference>
<comment type="similarity">
    <text evidence="7">Belongs to the binding-protein-dependent transport system permease family.</text>
</comment>
<proteinExistence type="inferred from homology"/>
<dbReference type="SUPFAM" id="SSF161098">
    <property type="entry name" value="MetI-like"/>
    <property type="match status" value="1"/>
</dbReference>
<dbReference type="PROSITE" id="PS50928">
    <property type="entry name" value="ABC_TM1"/>
    <property type="match status" value="1"/>
</dbReference>
<reference evidence="9 10" key="1">
    <citation type="submission" date="2024-01" db="EMBL/GenBank/DDBJ databases">
        <title>Seven novel Bacillus-like species.</title>
        <authorList>
            <person name="Liu G."/>
        </authorList>
    </citation>
    <scope>NUCLEOTIDE SEQUENCE [LARGE SCALE GENOMIC DNA]</scope>
    <source>
        <strain evidence="9 10">FJAT-53711</strain>
    </source>
</reference>
<feature type="transmembrane region" description="Helical" evidence="7">
    <location>
        <begin position="220"/>
        <end position="241"/>
    </location>
</feature>
<evidence type="ECO:0000256" key="5">
    <source>
        <dbReference type="ARBA" id="ARBA00022989"/>
    </source>
</evidence>